<sequence length="202" mass="22870">MSLQVFRHWIPTVKDAFDRTLMVAKFFCGLHVTNTFLCTCALAMGPSMLPTLNLTGSLVLVERLSIRFGKMASGEVVLIRSPEEPRKVVIKRIVGVEGDAVGNEEATAVVPKGHIWIEGDNKHNSRDSRQFGPVPYGLLEGRVFWVMWPPEDFGSVGRKVENNSLERSKEGFSVHAPLKNQWFIFTQIQMQLFLCAWDQMLY</sequence>
<dbReference type="Proteomes" id="UP001652660">
    <property type="component" value="Chromosome 9e"/>
</dbReference>
<dbReference type="InterPro" id="IPR052064">
    <property type="entry name" value="Mito_IMP1_subunit"/>
</dbReference>
<evidence type="ECO:0000313" key="9">
    <source>
        <dbReference type="RefSeq" id="XP_071921514.1"/>
    </source>
</evidence>
<keyword evidence="5" id="KW-0472">Membrane</keyword>
<dbReference type="CDD" id="cd06530">
    <property type="entry name" value="S26_SPase_I"/>
    <property type="match status" value="1"/>
</dbReference>
<comment type="similarity">
    <text evidence="6">Belongs to the peptidase S26 family. IMP1 subfamily.</text>
</comment>
<evidence type="ECO:0000313" key="8">
    <source>
        <dbReference type="Proteomes" id="UP001652660"/>
    </source>
</evidence>
<evidence type="ECO:0000259" key="7">
    <source>
        <dbReference type="Pfam" id="PF10502"/>
    </source>
</evidence>
<keyword evidence="8" id="KW-1185">Reference proteome</keyword>
<comment type="subcellular location">
    <subcellularLocation>
        <location evidence="1">Mitochondrion inner membrane</location>
    </subcellularLocation>
</comment>
<keyword evidence="4" id="KW-0496">Mitochondrion</keyword>
<dbReference type="InterPro" id="IPR000223">
    <property type="entry name" value="Pept_S26A_signal_pept_1"/>
</dbReference>
<organism evidence="8 9">
    <name type="scientific">Coffea arabica</name>
    <name type="common">Arabian coffee</name>
    <dbReference type="NCBI Taxonomy" id="13443"/>
    <lineage>
        <taxon>Eukaryota</taxon>
        <taxon>Viridiplantae</taxon>
        <taxon>Streptophyta</taxon>
        <taxon>Embryophyta</taxon>
        <taxon>Tracheophyta</taxon>
        <taxon>Spermatophyta</taxon>
        <taxon>Magnoliopsida</taxon>
        <taxon>eudicotyledons</taxon>
        <taxon>Gunneridae</taxon>
        <taxon>Pentapetalae</taxon>
        <taxon>asterids</taxon>
        <taxon>lamiids</taxon>
        <taxon>Gentianales</taxon>
        <taxon>Rubiaceae</taxon>
        <taxon>Ixoroideae</taxon>
        <taxon>Gardenieae complex</taxon>
        <taxon>Bertiereae - Coffeeae clade</taxon>
        <taxon>Coffeeae</taxon>
        <taxon>Coffea</taxon>
    </lineage>
</organism>
<dbReference type="InterPro" id="IPR019533">
    <property type="entry name" value="Peptidase_S26"/>
</dbReference>
<dbReference type="RefSeq" id="XP_071921514.1">
    <property type="nucleotide sequence ID" value="XM_072065413.1"/>
</dbReference>
<dbReference type="PANTHER" id="PTHR12383:SF30">
    <property type="entry name" value="MITOCHONDRIAL INNER MEMBRANE PROTEASE SUBUNIT 1-LIKE"/>
    <property type="match status" value="1"/>
</dbReference>
<keyword evidence="3" id="KW-0378">Hydrolase</keyword>
<evidence type="ECO:0000256" key="3">
    <source>
        <dbReference type="ARBA" id="ARBA00022801"/>
    </source>
</evidence>
<dbReference type="SUPFAM" id="SSF51306">
    <property type="entry name" value="LexA/Signal peptidase"/>
    <property type="match status" value="1"/>
</dbReference>
<dbReference type="Gene3D" id="2.10.109.10">
    <property type="entry name" value="Umud Fragment, subunit A"/>
    <property type="match status" value="1"/>
</dbReference>
<evidence type="ECO:0000256" key="6">
    <source>
        <dbReference type="ARBA" id="ARBA00038445"/>
    </source>
</evidence>
<evidence type="ECO:0000256" key="2">
    <source>
        <dbReference type="ARBA" id="ARBA00022792"/>
    </source>
</evidence>
<dbReference type="PRINTS" id="PR00727">
    <property type="entry name" value="LEADERPTASE"/>
</dbReference>
<reference evidence="9" key="1">
    <citation type="submission" date="2025-08" db="UniProtKB">
        <authorList>
            <consortium name="RefSeq"/>
        </authorList>
    </citation>
    <scope>IDENTIFICATION</scope>
    <source>
        <tissue evidence="9">Leaves</tissue>
    </source>
</reference>
<keyword evidence="2" id="KW-0999">Mitochondrion inner membrane</keyword>
<dbReference type="InterPro" id="IPR019758">
    <property type="entry name" value="Pept_S26A_signal_pept_1_CS"/>
</dbReference>
<dbReference type="NCBIfam" id="TIGR02227">
    <property type="entry name" value="sigpep_I_bact"/>
    <property type="match status" value="1"/>
</dbReference>
<dbReference type="InterPro" id="IPR036286">
    <property type="entry name" value="LexA/Signal_pep-like_sf"/>
</dbReference>
<accession>A0ABM4VPR7</accession>
<dbReference type="GeneID" id="113709561"/>
<proteinExistence type="inferred from homology"/>
<dbReference type="Pfam" id="PF10502">
    <property type="entry name" value="Peptidase_S26"/>
    <property type="match status" value="2"/>
</dbReference>
<feature type="domain" description="Peptidase S26" evidence="7">
    <location>
        <begin position="31"/>
        <end position="103"/>
    </location>
</feature>
<name>A0ABM4VPR7_COFAR</name>
<dbReference type="PANTHER" id="PTHR12383">
    <property type="entry name" value="PROTEASE FAMILY S26 MITOCHONDRIAL INNER MEMBRANE PROTEASE-RELATED"/>
    <property type="match status" value="1"/>
</dbReference>
<gene>
    <name evidence="9" type="primary">LOC113709561</name>
</gene>
<evidence type="ECO:0000256" key="1">
    <source>
        <dbReference type="ARBA" id="ARBA00004273"/>
    </source>
</evidence>
<evidence type="ECO:0000256" key="5">
    <source>
        <dbReference type="ARBA" id="ARBA00023136"/>
    </source>
</evidence>
<protein>
    <submittedName>
        <fullName evidence="9">Mitochondrial ATP-independent inner membrane protease subunit 1a-like isoform X1</fullName>
    </submittedName>
</protein>
<dbReference type="PROSITE" id="PS00761">
    <property type="entry name" value="SPASE_I_3"/>
    <property type="match status" value="1"/>
</dbReference>
<evidence type="ECO:0000256" key="4">
    <source>
        <dbReference type="ARBA" id="ARBA00023128"/>
    </source>
</evidence>
<feature type="domain" description="Peptidase S26" evidence="7">
    <location>
        <begin position="107"/>
        <end position="148"/>
    </location>
</feature>